<dbReference type="EMBL" id="BAABFT010000011">
    <property type="protein sequence ID" value="GAA4331610.1"/>
    <property type="molecule type" value="Genomic_DNA"/>
</dbReference>
<dbReference type="Proteomes" id="UP001500582">
    <property type="component" value="Unassembled WGS sequence"/>
</dbReference>
<proteinExistence type="predicted"/>
<comment type="caution">
    <text evidence="2">The sequence shown here is derived from an EMBL/GenBank/DDBJ whole genome shotgun (WGS) entry which is preliminary data.</text>
</comment>
<keyword evidence="1" id="KW-0472">Membrane</keyword>
<sequence>MCHILGDVIWLKLQIATYSILTCFIIRLITVITNIIDGSINPVNDQKTFDGMLKYFNALTKNALVMSRKK</sequence>
<evidence type="ECO:0000256" key="1">
    <source>
        <dbReference type="SAM" id="Phobius"/>
    </source>
</evidence>
<reference evidence="3" key="1">
    <citation type="journal article" date="2019" name="Int. J. Syst. Evol. Microbiol.">
        <title>The Global Catalogue of Microorganisms (GCM) 10K type strain sequencing project: providing services to taxonomists for standard genome sequencing and annotation.</title>
        <authorList>
            <consortium name="The Broad Institute Genomics Platform"/>
            <consortium name="The Broad Institute Genome Sequencing Center for Infectious Disease"/>
            <person name="Wu L."/>
            <person name="Ma J."/>
        </authorList>
    </citation>
    <scope>NUCLEOTIDE SEQUENCE [LARGE SCALE GENOMIC DNA]</scope>
    <source>
        <strain evidence="3">JCM 17705</strain>
    </source>
</reference>
<protein>
    <submittedName>
        <fullName evidence="2">Uncharacterized protein</fullName>
    </submittedName>
</protein>
<keyword evidence="1" id="KW-0812">Transmembrane</keyword>
<keyword evidence="3" id="KW-1185">Reference proteome</keyword>
<accession>A0ABP8GY06</accession>
<organism evidence="2 3">
    <name type="scientific">Mucilaginibacter gynuensis</name>
    <dbReference type="NCBI Taxonomy" id="1302236"/>
    <lineage>
        <taxon>Bacteria</taxon>
        <taxon>Pseudomonadati</taxon>
        <taxon>Bacteroidota</taxon>
        <taxon>Sphingobacteriia</taxon>
        <taxon>Sphingobacteriales</taxon>
        <taxon>Sphingobacteriaceae</taxon>
        <taxon>Mucilaginibacter</taxon>
    </lineage>
</organism>
<gene>
    <name evidence="2" type="ORF">GCM10023149_37500</name>
</gene>
<evidence type="ECO:0000313" key="2">
    <source>
        <dbReference type="EMBL" id="GAA4331610.1"/>
    </source>
</evidence>
<feature type="transmembrane region" description="Helical" evidence="1">
    <location>
        <begin position="15"/>
        <end position="36"/>
    </location>
</feature>
<name>A0ABP8GY06_9SPHI</name>
<evidence type="ECO:0000313" key="3">
    <source>
        <dbReference type="Proteomes" id="UP001500582"/>
    </source>
</evidence>
<keyword evidence="1" id="KW-1133">Transmembrane helix</keyword>